<comment type="caution">
    <text evidence="2">The sequence shown here is derived from an EMBL/GenBank/DDBJ whole genome shotgun (WGS) entry which is preliminary data.</text>
</comment>
<evidence type="ECO:0000313" key="2">
    <source>
        <dbReference type="EMBL" id="KAA3682445.1"/>
    </source>
</evidence>
<accession>A0A5J4P3B6</accession>
<dbReference type="Proteomes" id="UP000324629">
    <property type="component" value="Unassembled WGS sequence"/>
</dbReference>
<evidence type="ECO:0000256" key="1">
    <source>
        <dbReference type="SAM" id="MobiDB-lite"/>
    </source>
</evidence>
<keyword evidence="3" id="KW-1185">Reference proteome</keyword>
<name>A0A5J4P3B6_9TREM</name>
<feature type="region of interest" description="Disordered" evidence="1">
    <location>
        <begin position="344"/>
        <end position="370"/>
    </location>
</feature>
<sequence>MGDKKFKPITTDNLQKQFNKIQPDNFPAVSTPATAAATTADNAYHFLGSLDSPYFVSPPSCFREFSPRLDYQTSPPVGRTSFPFIQPESPSTLLMQNESGRTDSGFSSWTANTDLHPKISSTPDPEKHFIFDCEHEQLSHGTHSHVNSPVSCQLTQGICNRWGYRTLKQGSSGQSRSTNHGPDLSGLPCANALNEELTDRMLIRSLAEGVFPNLSLQRGSTASEIGNQMPSEDLNSVQLSRTRDTESSIRIRSQINMLSDQLVSHHSLSNKTYLSLVCTRGNHRRPISAPMPPDVPLQTTICSGDVHPDESTSDQDGDDESERQAPHVCIPRRLRRTRRYSCHVSHSATGRAQPATRAHPGSPQLLLPHPPFFPRTRGLTTETSIPRDTDEPLWLRRRCRFEPLTIAPTSRTVNTQSIGAEGDLFPSVQSQHPVAIMPDVVPRHIYPLRPLPVVCSGTNVATAQLSVQPRCSSVPLAGSTNNYLLFSPCGVGGPLTSVTSGTMMLRTRGHIGQCHRIGDSVSTPNGPTLDHTRLSILARRMADIGDELEAGYFSVQGRFMTVDGFSDNLHRQARTSSSLWNFSSSLVSLVTSPLDCVHRLFQLASRSLSNTSPNSPLFVTRPDTRAPLMRRRRTETYAGTLPARYGRYPDGTRIIQSQSQWSSTPPDRLSVRTSTPRHRSRLHTDSVAVSVPPHSRQPTGVENSAGERRVNVEEVFNFDEEDLDC</sequence>
<organism evidence="2 3">
    <name type="scientific">Paragonimus westermani</name>
    <dbReference type="NCBI Taxonomy" id="34504"/>
    <lineage>
        <taxon>Eukaryota</taxon>
        <taxon>Metazoa</taxon>
        <taxon>Spiralia</taxon>
        <taxon>Lophotrochozoa</taxon>
        <taxon>Platyhelminthes</taxon>
        <taxon>Trematoda</taxon>
        <taxon>Digenea</taxon>
        <taxon>Plagiorchiida</taxon>
        <taxon>Troglotremata</taxon>
        <taxon>Troglotrematidae</taxon>
        <taxon>Paragonimus</taxon>
    </lineage>
</organism>
<feature type="region of interest" description="Disordered" evidence="1">
    <location>
        <begin position="657"/>
        <end position="705"/>
    </location>
</feature>
<feature type="compositionally biased region" description="Acidic residues" evidence="1">
    <location>
        <begin position="311"/>
        <end position="321"/>
    </location>
</feature>
<reference evidence="2 3" key="1">
    <citation type="journal article" date="2019" name="Gigascience">
        <title>Whole-genome sequence of the oriental lung fluke Paragonimus westermani.</title>
        <authorList>
            <person name="Oey H."/>
            <person name="Zakrzewski M."/>
            <person name="Narain K."/>
            <person name="Devi K.R."/>
            <person name="Agatsuma T."/>
            <person name="Nawaratna S."/>
            <person name="Gobert G.N."/>
            <person name="Jones M.K."/>
            <person name="Ragan M.A."/>
            <person name="McManus D.P."/>
            <person name="Krause L."/>
        </authorList>
    </citation>
    <scope>NUCLEOTIDE SEQUENCE [LARGE SCALE GENOMIC DNA]</scope>
    <source>
        <strain evidence="2 3">IND2009</strain>
    </source>
</reference>
<proteinExistence type="predicted"/>
<feature type="region of interest" description="Disordered" evidence="1">
    <location>
        <begin position="285"/>
        <end position="326"/>
    </location>
</feature>
<dbReference type="AlphaFoldDB" id="A0A5J4P3B6"/>
<dbReference type="EMBL" id="QNGE01000013">
    <property type="protein sequence ID" value="KAA3682445.1"/>
    <property type="molecule type" value="Genomic_DNA"/>
</dbReference>
<protein>
    <submittedName>
        <fullName evidence="2">Uncharacterized protein</fullName>
    </submittedName>
</protein>
<gene>
    <name evidence="2" type="ORF">DEA37_0003286</name>
</gene>
<evidence type="ECO:0000313" key="3">
    <source>
        <dbReference type="Proteomes" id="UP000324629"/>
    </source>
</evidence>